<dbReference type="NCBIfam" id="TIGR01550">
    <property type="entry name" value="DOC_P1"/>
    <property type="match status" value="1"/>
</dbReference>
<evidence type="ECO:0000313" key="2">
    <source>
        <dbReference type="EMBL" id="KFZ36111.1"/>
    </source>
</evidence>
<dbReference type="Pfam" id="PF02661">
    <property type="entry name" value="Fic"/>
    <property type="match status" value="1"/>
</dbReference>
<protein>
    <recommendedName>
        <fullName evidence="1">Fido domain-containing protein</fullName>
    </recommendedName>
</protein>
<dbReference type="PANTHER" id="PTHR39426">
    <property type="entry name" value="HOMOLOGY TO DEATH-ON-CURING PROTEIN OF PHAGE P1"/>
    <property type="match status" value="1"/>
</dbReference>
<dbReference type="PROSITE" id="PS51459">
    <property type="entry name" value="FIDO"/>
    <property type="match status" value="1"/>
</dbReference>
<dbReference type="InterPro" id="IPR006440">
    <property type="entry name" value="Doc"/>
</dbReference>
<reference evidence="2 3" key="1">
    <citation type="submission" date="2014-06" db="EMBL/GenBank/DDBJ databases">
        <title>Shewanella sp. YQH10.</title>
        <authorList>
            <person name="Liu Y."/>
            <person name="Zeng R."/>
        </authorList>
    </citation>
    <scope>NUCLEOTIDE SEQUENCE [LARGE SCALE GENOMIC DNA]</scope>
    <source>
        <strain evidence="2 3">YQH10</strain>
    </source>
</reference>
<keyword evidence="3" id="KW-1185">Reference proteome</keyword>
<name>A0A094JUF5_9GAMM</name>
<dbReference type="GO" id="GO:0016301">
    <property type="term" value="F:kinase activity"/>
    <property type="evidence" value="ECO:0007669"/>
    <property type="project" value="InterPro"/>
</dbReference>
<dbReference type="EMBL" id="JPEO01000024">
    <property type="protein sequence ID" value="KFZ36111.1"/>
    <property type="molecule type" value="Genomic_DNA"/>
</dbReference>
<dbReference type="InterPro" id="IPR003812">
    <property type="entry name" value="Fido"/>
</dbReference>
<proteinExistence type="predicted"/>
<organism evidence="2 3">
    <name type="scientific">Shewanella mangrovi</name>
    <dbReference type="NCBI Taxonomy" id="1515746"/>
    <lineage>
        <taxon>Bacteria</taxon>
        <taxon>Pseudomonadati</taxon>
        <taxon>Pseudomonadota</taxon>
        <taxon>Gammaproteobacteria</taxon>
        <taxon>Alteromonadales</taxon>
        <taxon>Shewanellaceae</taxon>
        <taxon>Shewanella</taxon>
    </lineage>
</organism>
<dbReference type="RefSeq" id="WP_052074825.1">
    <property type="nucleotide sequence ID" value="NZ_JPEO01000024.1"/>
</dbReference>
<dbReference type="OrthoDB" id="9802752at2"/>
<feature type="domain" description="Fido" evidence="1">
    <location>
        <begin position="6"/>
        <end position="151"/>
    </location>
</feature>
<comment type="caution">
    <text evidence="2">The sequence shown here is derived from an EMBL/GenBank/DDBJ whole genome shotgun (WGS) entry which is preliminary data.</text>
</comment>
<dbReference type="eggNOG" id="COG3654">
    <property type="taxonomic scope" value="Bacteria"/>
</dbReference>
<dbReference type="PANTHER" id="PTHR39426:SF1">
    <property type="entry name" value="HOMOLOGY TO DEATH-ON-CURING PROTEIN OF PHAGE P1"/>
    <property type="match status" value="1"/>
</dbReference>
<dbReference type="AlphaFoldDB" id="A0A094JUF5"/>
<dbReference type="Gene3D" id="1.20.120.1870">
    <property type="entry name" value="Fic/DOC protein, Fido domain"/>
    <property type="match status" value="1"/>
</dbReference>
<dbReference type="InterPro" id="IPR036597">
    <property type="entry name" value="Fido-like_dom_sf"/>
</dbReference>
<dbReference type="Proteomes" id="UP000029264">
    <property type="component" value="Unassembled WGS sequence"/>
</dbReference>
<sequence length="273" mass="31403">MGIETLTKDDVIEIHNRLVIDAAESDDPICPPGIKNEGLLESAVARQQSGFSGKLKYSEPISNAASLCYGICSNHPLHNGNKRTALVSLLCHLDKNGFTFNNRTDQDSLYSFMLKVASHRLVSSKKARKDKHIRHDQSDIEVEVMTEWIRKRTRKIEKGERNVSYTELERILRAHNVYFENHNNNYVDVVKYVEEIRRRNFFHFETVRVAHKVAHIPYWPGRTVGKNLVKSIRKQANLTYSDGVDSALFYGTETPPDEFIQKYKKVLNKLAKT</sequence>
<evidence type="ECO:0000313" key="3">
    <source>
        <dbReference type="Proteomes" id="UP000029264"/>
    </source>
</evidence>
<accession>A0A094JUF5</accession>
<evidence type="ECO:0000259" key="1">
    <source>
        <dbReference type="PROSITE" id="PS51459"/>
    </source>
</evidence>
<dbReference type="SUPFAM" id="SSF140931">
    <property type="entry name" value="Fic-like"/>
    <property type="match status" value="1"/>
</dbReference>
<dbReference type="InterPro" id="IPR053737">
    <property type="entry name" value="Type_II_TA_Toxin"/>
</dbReference>
<gene>
    <name evidence="2" type="ORF">HR45_18265</name>
</gene>